<name>A0A673NIM3_9TELE</name>
<dbReference type="PANTHER" id="PTHR10515">
    <property type="entry name" value="THYMIDINE PHOSPHORYLASE"/>
    <property type="match status" value="1"/>
</dbReference>
<feature type="domain" description="Glycosyl transferase family 3 N-terminal" evidence="3">
    <location>
        <begin position="12"/>
        <end position="73"/>
    </location>
</feature>
<dbReference type="GO" id="GO:0004645">
    <property type="term" value="F:1,4-alpha-oligoglucan phosphorylase activity"/>
    <property type="evidence" value="ECO:0007669"/>
    <property type="project" value="InterPro"/>
</dbReference>
<reference evidence="4" key="2">
    <citation type="submission" date="2025-09" db="UniProtKB">
        <authorList>
            <consortium name="Ensembl"/>
        </authorList>
    </citation>
    <scope>IDENTIFICATION</scope>
</reference>
<dbReference type="AlphaFoldDB" id="A0A673NIM3"/>
<dbReference type="SUPFAM" id="SSF47648">
    <property type="entry name" value="Nucleoside phosphorylase/phosphoribosyltransferase N-terminal domain"/>
    <property type="match status" value="1"/>
</dbReference>
<evidence type="ECO:0000256" key="2">
    <source>
        <dbReference type="ARBA" id="ARBA00022679"/>
    </source>
</evidence>
<keyword evidence="5" id="KW-1185">Reference proteome</keyword>
<dbReference type="GO" id="GO:0006206">
    <property type="term" value="P:pyrimidine nucleobase metabolic process"/>
    <property type="evidence" value="ECO:0007669"/>
    <property type="project" value="InterPro"/>
</dbReference>
<evidence type="ECO:0000259" key="3">
    <source>
        <dbReference type="Pfam" id="PF02885"/>
    </source>
</evidence>
<dbReference type="InterPro" id="IPR035902">
    <property type="entry name" value="Nuc_phospho_transferase"/>
</dbReference>
<dbReference type="Gene3D" id="1.20.970.10">
    <property type="entry name" value="Transferase, Pyrimidine Nucleoside Phosphorylase, Chain C"/>
    <property type="match status" value="1"/>
</dbReference>
<dbReference type="InterPro" id="IPR036320">
    <property type="entry name" value="Glycosyl_Trfase_fam3_N_dom_sf"/>
</dbReference>
<protein>
    <submittedName>
        <fullName evidence="4">Thymidine phosphorylase</fullName>
    </submittedName>
</protein>
<dbReference type="Proteomes" id="UP000472270">
    <property type="component" value="Unassembled WGS sequence"/>
</dbReference>
<organism evidence="4 5">
    <name type="scientific">Sinocyclocheilus rhinocerous</name>
    <dbReference type="NCBI Taxonomy" id="307959"/>
    <lineage>
        <taxon>Eukaryota</taxon>
        <taxon>Metazoa</taxon>
        <taxon>Chordata</taxon>
        <taxon>Craniata</taxon>
        <taxon>Vertebrata</taxon>
        <taxon>Euteleostomi</taxon>
        <taxon>Actinopterygii</taxon>
        <taxon>Neopterygii</taxon>
        <taxon>Teleostei</taxon>
        <taxon>Ostariophysi</taxon>
        <taxon>Cypriniformes</taxon>
        <taxon>Cyprinidae</taxon>
        <taxon>Cyprininae</taxon>
        <taxon>Sinocyclocheilus</taxon>
    </lineage>
</organism>
<evidence type="ECO:0000313" key="4">
    <source>
        <dbReference type="Ensembl" id="ENSSRHP00000102106.1"/>
    </source>
</evidence>
<sequence length="145" mass="15687">MSSKDNTISFPELIKLKRDGGQLSRVEISTFVQGVTSGAIQKSQIGAMLMAIWQKGMTDEETLAMTRGMMNSGETFKWPKEWLVVDKHSTGGVGDKVSLPLAPGLFLSSHCAVRLHGLAVPLAADKDRIPGVGMKTSVNTFTRHS</sequence>
<dbReference type="InterPro" id="IPR017459">
    <property type="entry name" value="Glycosyl_Trfase_fam3_N_dom"/>
</dbReference>
<dbReference type="InterPro" id="IPR000053">
    <property type="entry name" value="Thymidine/pyrmidine_PPase"/>
</dbReference>
<dbReference type="Gene3D" id="3.40.1030.10">
    <property type="entry name" value="Nucleoside phosphorylase/phosphoribosyltransferase catalytic domain"/>
    <property type="match status" value="1"/>
</dbReference>
<reference evidence="4" key="1">
    <citation type="submission" date="2025-08" db="UniProtKB">
        <authorList>
            <consortium name="Ensembl"/>
        </authorList>
    </citation>
    <scope>IDENTIFICATION</scope>
</reference>
<dbReference type="SUPFAM" id="SSF52418">
    <property type="entry name" value="Nucleoside phosphorylase/phosphoribosyltransferase catalytic domain"/>
    <property type="match status" value="1"/>
</dbReference>
<dbReference type="FunFam" id="1.20.970.10:FF:000011">
    <property type="entry name" value="Thymidine phosphorylase"/>
    <property type="match status" value="1"/>
</dbReference>
<accession>A0A673NIM3</accession>
<dbReference type="Ensembl" id="ENSSRHT00000104861.1">
    <property type="protein sequence ID" value="ENSSRHP00000102106.1"/>
    <property type="gene ID" value="ENSSRHG00000050004.1"/>
</dbReference>
<evidence type="ECO:0000313" key="5">
    <source>
        <dbReference type="Proteomes" id="UP000472270"/>
    </source>
</evidence>
<proteinExistence type="predicted"/>
<dbReference type="GO" id="GO:0005829">
    <property type="term" value="C:cytosol"/>
    <property type="evidence" value="ECO:0007669"/>
    <property type="project" value="TreeGrafter"/>
</dbReference>
<dbReference type="PANTHER" id="PTHR10515:SF0">
    <property type="entry name" value="THYMIDINE PHOSPHORYLASE"/>
    <property type="match status" value="1"/>
</dbReference>
<keyword evidence="1" id="KW-0328">Glycosyltransferase</keyword>
<keyword evidence="2" id="KW-0808">Transferase</keyword>
<evidence type="ECO:0000256" key="1">
    <source>
        <dbReference type="ARBA" id="ARBA00022676"/>
    </source>
</evidence>
<dbReference type="Pfam" id="PF02885">
    <property type="entry name" value="Glycos_trans_3N"/>
    <property type="match status" value="1"/>
</dbReference>